<evidence type="ECO:0000313" key="2">
    <source>
        <dbReference type="EMBL" id="MFB9312170.1"/>
    </source>
</evidence>
<feature type="compositionally biased region" description="Low complexity" evidence="1">
    <location>
        <begin position="61"/>
        <end position="77"/>
    </location>
</feature>
<sequence length="83" mass="9118">MVDSRLVARPLRGLARRVQDWSVASQQQARRNAMVATTACAQRRIERQDVDDYLDARAVPTVPAIPAAPEEPTRPTAGRASHA</sequence>
<accession>A0ABV5K8L7</accession>
<proteinExistence type="predicted"/>
<feature type="region of interest" description="Disordered" evidence="1">
    <location>
        <begin position="61"/>
        <end position="83"/>
    </location>
</feature>
<gene>
    <name evidence="2" type="ORF">ACFFRI_03855</name>
</gene>
<dbReference type="Proteomes" id="UP001589750">
    <property type="component" value="Unassembled WGS sequence"/>
</dbReference>
<dbReference type="EMBL" id="JBHMDG010000003">
    <property type="protein sequence ID" value="MFB9312170.1"/>
    <property type="molecule type" value="Genomic_DNA"/>
</dbReference>
<dbReference type="RefSeq" id="WP_140010404.1">
    <property type="nucleotide sequence ID" value="NZ_JBHMDG010000003.1"/>
</dbReference>
<keyword evidence="3" id="KW-1185">Reference proteome</keyword>
<evidence type="ECO:0000313" key="3">
    <source>
        <dbReference type="Proteomes" id="UP001589750"/>
    </source>
</evidence>
<protein>
    <submittedName>
        <fullName evidence="2">Uncharacterized protein</fullName>
    </submittedName>
</protein>
<name>A0ABV5K8L7_9ACTN</name>
<reference evidence="2 3" key="1">
    <citation type="submission" date="2024-09" db="EMBL/GenBank/DDBJ databases">
        <authorList>
            <person name="Sun Q."/>
            <person name="Mori K."/>
        </authorList>
    </citation>
    <scope>NUCLEOTIDE SEQUENCE [LARGE SCALE GENOMIC DNA]</scope>
    <source>
        <strain evidence="2 3">JCM 9626</strain>
    </source>
</reference>
<evidence type="ECO:0000256" key="1">
    <source>
        <dbReference type="SAM" id="MobiDB-lite"/>
    </source>
</evidence>
<organism evidence="2 3">
    <name type="scientific">Nocardioides plantarum</name>
    <dbReference type="NCBI Taxonomy" id="29299"/>
    <lineage>
        <taxon>Bacteria</taxon>
        <taxon>Bacillati</taxon>
        <taxon>Actinomycetota</taxon>
        <taxon>Actinomycetes</taxon>
        <taxon>Propionibacteriales</taxon>
        <taxon>Nocardioidaceae</taxon>
        <taxon>Nocardioides</taxon>
    </lineage>
</organism>
<comment type="caution">
    <text evidence="2">The sequence shown here is derived from an EMBL/GenBank/DDBJ whole genome shotgun (WGS) entry which is preliminary data.</text>
</comment>